<dbReference type="Pfam" id="PF00471">
    <property type="entry name" value="Ribosomal_L33"/>
    <property type="match status" value="1"/>
</dbReference>
<sequence length="53" mass="6122">MSKVSKMKKVPLSCEVCGNRNYNIPKQSNLTSRLELKKYCPRCNAHTLHKESK</sequence>
<comment type="caution">
    <text evidence="6">The sequence shown here is derived from an EMBL/GenBank/DDBJ whole genome shotgun (WGS) entry which is preliminary data.</text>
</comment>
<dbReference type="Proteomes" id="UP000265541">
    <property type="component" value="Unassembled WGS sequence"/>
</dbReference>
<dbReference type="GO" id="GO:0005840">
    <property type="term" value="C:ribosome"/>
    <property type="evidence" value="ECO:0007669"/>
    <property type="project" value="UniProtKB-KW"/>
</dbReference>
<dbReference type="InterPro" id="IPR011332">
    <property type="entry name" value="Ribosomal_zn-bd"/>
</dbReference>
<dbReference type="NCBIfam" id="TIGR01023">
    <property type="entry name" value="rpmG_bact"/>
    <property type="match status" value="1"/>
</dbReference>
<dbReference type="InterPro" id="IPR038584">
    <property type="entry name" value="Ribosomal_bL33_sf"/>
</dbReference>
<comment type="similarity">
    <text evidence="1 5">Belongs to the bacterial ribosomal protein bL33 family.</text>
</comment>
<evidence type="ECO:0000256" key="5">
    <source>
        <dbReference type="HAMAP-Rule" id="MF_00294"/>
    </source>
</evidence>
<protein>
    <recommendedName>
        <fullName evidence="4 5">Large ribosomal subunit protein bL33</fullName>
    </recommendedName>
</protein>
<evidence type="ECO:0000313" key="7">
    <source>
        <dbReference type="Proteomes" id="UP000265541"/>
    </source>
</evidence>
<evidence type="ECO:0000313" key="6">
    <source>
        <dbReference type="EMBL" id="RIP36157.1"/>
    </source>
</evidence>
<evidence type="ECO:0000256" key="3">
    <source>
        <dbReference type="ARBA" id="ARBA00023274"/>
    </source>
</evidence>
<dbReference type="GO" id="GO:1990904">
    <property type="term" value="C:ribonucleoprotein complex"/>
    <property type="evidence" value="ECO:0007669"/>
    <property type="project" value="UniProtKB-KW"/>
</dbReference>
<dbReference type="GO" id="GO:0005737">
    <property type="term" value="C:cytoplasm"/>
    <property type="evidence" value="ECO:0007669"/>
    <property type="project" value="UniProtKB-ARBA"/>
</dbReference>
<dbReference type="GO" id="GO:0006412">
    <property type="term" value="P:translation"/>
    <property type="evidence" value="ECO:0007669"/>
    <property type="project" value="UniProtKB-UniRule"/>
</dbReference>
<dbReference type="AlphaFoldDB" id="A0A3A0VN51"/>
<name>A0A3A0VN51_STAGA</name>
<keyword evidence="3 5" id="KW-0687">Ribonucleoprotein</keyword>
<dbReference type="GO" id="GO:0003735">
    <property type="term" value="F:structural constituent of ribosome"/>
    <property type="evidence" value="ECO:0007669"/>
    <property type="project" value="InterPro"/>
</dbReference>
<dbReference type="RefSeq" id="WP_119484915.1">
    <property type="nucleotide sequence ID" value="NZ_QYJN01000002.1"/>
</dbReference>
<dbReference type="EMBL" id="QYJN01000002">
    <property type="protein sequence ID" value="RIP36157.1"/>
    <property type="molecule type" value="Genomic_DNA"/>
</dbReference>
<proteinExistence type="inferred from homology"/>
<reference evidence="6 7" key="1">
    <citation type="journal article" date="2016" name="Front. Microbiol.">
        <title>Comprehensive Phylogenetic Analysis of Bovine Non-aureus Staphylococci Species Based on Whole-Genome Sequencing.</title>
        <authorList>
            <person name="Naushad S."/>
            <person name="Barkema H.W."/>
            <person name="Luby C."/>
            <person name="Condas L.A."/>
            <person name="Nobrega D.B."/>
            <person name="Carson D.A."/>
            <person name="De Buck J."/>
        </authorList>
    </citation>
    <scope>NUCLEOTIDE SEQUENCE [LARGE SCALE GENOMIC DNA]</scope>
    <source>
        <strain evidence="6 7">SNUC 4781</strain>
    </source>
</reference>
<dbReference type="OrthoDB" id="9801333at2"/>
<dbReference type="HAMAP" id="MF_00294">
    <property type="entry name" value="Ribosomal_bL33"/>
    <property type="match status" value="1"/>
</dbReference>
<keyword evidence="2 5" id="KW-0689">Ribosomal protein</keyword>
<accession>A0A3A0VN51</accession>
<dbReference type="SUPFAM" id="SSF57829">
    <property type="entry name" value="Zn-binding ribosomal proteins"/>
    <property type="match status" value="1"/>
</dbReference>
<evidence type="ECO:0000256" key="1">
    <source>
        <dbReference type="ARBA" id="ARBA00007596"/>
    </source>
</evidence>
<dbReference type="NCBIfam" id="NF001764">
    <property type="entry name" value="PRK00504.1"/>
    <property type="match status" value="1"/>
</dbReference>
<dbReference type="InterPro" id="IPR001705">
    <property type="entry name" value="Ribosomal_bL33"/>
</dbReference>
<gene>
    <name evidence="5 6" type="primary">rpmG</name>
    <name evidence="6" type="ORF">BUZ14_05765</name>
</gene>
<evidence type="ECO:0000256" key="4">
    <source>
        <dbReference type="ARBA" id="ARBA00035176"/>
    </source>
</evidence>
<organism evidence="6 7">
    <name type="scientific">Staphylococcus gallinarum</name>
    <dbReference type="NCBI Taxonomy" id="1293"/>
    <lineage>
        <taxon>Bacteria</taxon>
        <taxon>Bacillati</taxon>
        <taxon>Bacillota</taxon>
        <taxon>Bacilli</taxon>
        <taxon>Bacillales</taxon>
        <taxon>Staphylococcaceae</taxon>
        <taxon>Staphylococcus</taxon>
    </lineage>
</organism>
<evidence type="ECO:0000256" key="2">
    <source>
        <dbReference type="ARBA" id="ARBA00022980"/>
    </source>
</evidence>
<dbReference type="Gene3D" id="2.20.28.120">
    <property type="entry name" value="Ribosomal protein L33"/>
    <property type="match status" value="1"/>
</dbReference>